<dbReference type="RefSeq" id="WP_066709109.1">
    <property type="nucleotide sequence ID" value="NZ_CP022196.1"/>
</dbReference>
<keyword evidence="3" id="KW-1185">Reference proteome</keyword>
<dbReference type="KEGG" id="ceh:CEW89_04220"/>
<accession>A0A291G9Y7</accession>
<evidence type="ECO:0000313" key="3">
    <source>
        <dbReference type="Proteomes" id="UP000217935"/>
    </source>
</evidence>
<dbReference type="AlphaFoldDB" id="A0A291G9Y7"/>
<keyword evidence="1" id="KW-0175">Coiled coil</keyword>
<feature type="coiled-coil region" evidence="1">
    <location>
        <begin position="249"/>
        <end position="276"/>
    </location>
</feature>
<organism evidence="2 3">
    <name type="scientific">Celeribacter ethanolicus</name>
    <dbReference type="NCBI Taxonomy" id="1758178"/>
    <lineage>
        <taxon>Bacteria</taxon>
        <taxon>Pseudomonadati</taxon>
        <taxon>Pseudomonadota</taxon>
        <taxon>Alphaproteobacteria</taxon>
        <taxon>Rhodobacterales</taxon>
        <taxon>Roseobacteraceae</taxon>
        <taxon>Celeribacter</taxon>
    </lineage>
</organism>
<gene>
    <name evidence="2" type="ORF">CEW89_04220</name>
</gene>
<proteinExistence type="predicted"/>
<reference evidence="2 3" key="1">
    <citation type="submission" date="2017-06" db="EMBL/GenBank/DDBJ databases">
        <title>Celeribacter sp. TSPH2 complete genome sequence.</title>
        <authorList>
            <person name="Woo J.-H."/>
            <person name="Kim H.-S."/>
        </authorList>
    </citation>
    <scope>NUCLEOTIDE SEQUENCE [LARGE SCALE GENOMIC DNA]</scope>
    <source>
        <strain evidence="2 3">TSPH2</strain>
    </source>
</reference>
<dbReference type="STRING" id="1758178.GCA_001550095_02684"/>
<dbReference type="OrthoDB" id="9833204at2"/>
<dbReference type="EMBL" id="CP022196">
    <property type="protein sequence ID" value="ATG46836.1"/>
    <property type="molecule type" value="Genomic_DNA"/>
</dbReference>
<dbReference type="Proteomes" id="UP000217935">
    <property type="component" value="Chromosome"/>
</dbReference>
<name>A0A291G9Y7_9RHOB</name>
<evidence type="ECO:0000313" key="2">
    <source>
        <dbReference type="EMBL" id="ATG46836.1"/>
    </source>
</evidence>
<evidence type="ECO:0000256" key="1">
    <source>
        <dbReference type="SAM" id="Coils"/>
    </source>
</evidence>
<sequence>MSGASIQPGSTPVASQINHAGNVLRPQSCRDISSKIANLQRTISAAEQHFEAQLRALDQQSFANKGIFWASIIKDSCVAFLDVGANVLEIVGMKQAATVASQGVNAIQISGTAAEWHAGQKSTSQALTSFAKTGVSALPTNSAAGQAGKFIGGSFLGAGEIAVNGPQQAQSETQNMAMGYARDQIIGTADLIAKAAEEGDASWGAGLGKVMNGVKGLVALQTYDQNLNKSMDAYFDEKVSIDTRTFTLKLQFRRKFAELKTQLRTLEAMLQQCLAENDLA</sequence>
<protein>
    <submittedName>
        <fullName evidence="2">Uncharacterized protein</fullName>
    </submittedName>
</protein>